<reference evidence="2" key="1">
    <citation type="submission" date="2020-05" db="EMBL/GenBank/DDBJ databases">
        <authorList>
            <person name="Chiriac C."/>
            <person name="Salcher M."/>
            <person name="Ghai R."/>
            <person name="Kavagutti S V."/>
        </authorList>
    </citation>
    <scope>NUCLEOTIDE SEQUENCE</scope>
</reference>
<gene>
    <name evidence="2" type="ORF">UFOVP71_178</name>
</gene>
<organism evidence="2">
    <name type="scientific">uncultured Caudovirales phage</name>
    <dbReference type="NCBI Taxonomy" id="2100421"/>
    <lineage>
        <taxon>Viruses</taxon>
        <taxon>Duplodnaviria</taxon>
        <taxon>Heunggongvirae</taxon>
        <taxon>Uroviricota</taxon>
        <taxon>Caudoviricetes</taxon>
        <taxon>Peduoviridae</taxon>
        <taxon>Maltschvirus</taxon>
        <taxon>Maltschvirus maltsch</taxon>
    </lineage>
</organism>
<feature type="transmembrane region" description="Helical" evidence="1">
    <location>
        <begin position="6"/>
        <end position="27"/>
    </location>
</feature>
<keyword evidence="1" id="KW-0472">Membrane</keyword>
<dbReference type="EMBL" id="LR797824">
    <property type="protein sequence ID" value="CAB4241640.1"/>
    <property type="molecule type" value="Genomic_DNA"/>
</dbReference>
<evidence type="ECO:0000313" key="2">
    <source>
        <dbReference type="EMBL" id="CAB4241640.1"/>
    </source>
</evidence>
<accession>A0A6J5TDC6</accession>
<keyword evidence="1" id="KW-1133">Transmembrane helix</keyword>
<sequence>MNQFQFTIMLAMVGTMLWAVSIGLVYIGNLIGQWVF</sequence>
<name>A0A6J5TDC6_9CAUD</name>
<keyword evidence="1" id="KW-0812">Transmembrane</keyword>
<proteinExistence type="predicted"/>
<protein>
    <submittedName>
        <fullName evidence="2">Uncharacterized protein</fullName>
    </submittedName>
</protein>
<evidence type="ECO:0000256" key="1">
    <source>
        <dbReference type="SAM" id="Phobius"/>
    </source>
</evidence>